<dbReference type="InterPro" id="IPR000744">
    <property type="entry name" value="NSF_attach"/>
</dbReference>
<dbReference type="GO" id="GO:0031201">
    <property type="term" value="C:SNARE complex"/>
    <property type="evidence" value="ECO:0007669"/>
    <property type="project" value="TreeGrafter"/>
</dbReference>
<sequence>MSAESQYREAEGKINRFLFKDYEGAMELFEAAAVRFKFAKDYNRAGEAYIRASDCAVKCKNKLIACQAYAKAVNAYMKTDLKQAAQILDTATALQIDSNRLSDAAKLEEEFAGALCEACRSMEAIPHYEKAMQYFSAENMDYRAQSCMAAMAKIYGENDMFDESLALYEQVGNRAANSSLPYQAKEFFLRAMLCRFAAVTDDNRLEKGAETLEALETYMARDKYLKNTREADFLQVCAEAVEGADMNKFDVAVSLLDELHMLDEWKTHVLLVVRKNMESIR</sequence>
<evidence type="ECO:0000256" key="1">
    <source>
        <dbReference type="ARBA" id="ARBA00010050"/>
    </source>
</evidence>
<evidence type="ECO:0000256" key="2">
    <source>
        <dbReference type="ARBA" id="ARBA00022448"/>
    </source>
</evidence>
<comment type="similarity">
    <text evidence="1">Belongs to the SNAP family.</text>
</comment>
<comment type="caution">
    <text evidence="4">The sequence shown here is derived from an EMBL/GenBank/DDBJ whole genome shotgun (WGS) entry which is preliminary data.</text>
</comment>
<dbReference type="GO" id="GO:0006886">
    <property type="term" value="P:intracellular protein transport"/>
    <property type="evidence" value="ECO:0007669"/>
    <property type="project" value="InterPro"/>
</dbReference>
<dbReference type="Gene3D" id="1.25.40.10">
    <property type="entry name" value="Tetratricopeptide repeat domain"/>
    <property type="match status" value="1"/>
</dbReference>
<dbReference type="GO" id="GO:0019905">
    <property type="term" value="F:syntaxin binding"/>
    <property type="evidence" value="ECO:0007669"/>
    <property type="project" value="TreeGrafter"/>
</dbReference>
<dbReference type="SUPFAM" id="SSF48452">
    <property type="entry name" value="TPR-like"/>
    <property type="match status" value="1"/>
</dbReference>
<dbReference type="PANTHER" id="PTHR13768">
    <property type="entry name" value="SOLUBLE NSF ATTACHMENT PROTEIN SNAP"/>
    <property type="match status" value="1"/>
</dbReference>
<dbReference type="InterPro" id="IPR011990">
    <property type="entry name" value="TPR-like_helical_dom_sf"/>
</dbReference>
<dbReference type="PRINTS" id="PR00448">
    <property type="entry name" value="NSFATTACHMNT"/>
</dbReference>
<dbReference type="GO" id="GO:0005774">
    <property type="term" value="C:vacuolar membrane"/>
    <property type="evidence" value="ECO:0007669"/>
    <property type="project" value="TreeGrafter"/>
</dbReference>
<evidence type="ECO:0000313" key="4">
    <source>
        <dbReference type="EMBL" id="ESL10494.1"/>
    </source>
</evidence>
<dbReference type="OrthoDB" id="9984275at2759"/>
<dbReference type="VEuPathDB" id="TriTrypDB:TRSC58_01773"/>
<dbReference type="Proteomes" id="UP000031737">
    <property type="component" value="Unassembled WGS sequence"/>
</dbReference>
<evidence type="ECO:0000313" key="5">
    <source>
        <dbReference type="Proteomes" id="UP000031737"/>
    </source>
</evidence>
<dbReference type="PANTHER" id="PTHR13768:SF8">
    <property type="entry name" value="ALPHA-SOLUBLE NSF ATTACHMENT PROTEIN"/>
    <property type="match status" value="1"/>
</dbReference>
<proteinExistence type="inferred from homology"/>
<gene>
    <name evidence="4" type="ORF">TRSC58_01773</name>
</gene>
<reference evidence="4 5" key="1">
    <citation type="submission" date="2013-07" db="EMBL/GenBank/DDBJ databases">
        <authorList>
            <person name="Stoco P.H."/>
            <person name="Wagner G."/>
            <person name="Gerber A."/>
            <person name="Zaha A."/>
            <person name="Thompson C."/>
            <person name="Bartholomeu D.C."/>
            <person name="Luckemeyer D.D."/>
            <person name="Bahia D."/>
            <person name="Loreto E."/>
            <person name="Prestes E.B."/>
            <person name="Lima F.M."/>
            <person name="Rodrigues-Luiz G."/>
            <person name="Vallejo G.A."/>
            <person name="Filho J.F."/>
            <person name="Monteiro K.M."/>
            <person name="Tyler K.M."/>
            <person name="de Almeida L.G."/>
            <person name="Ortiz M.F."/>
            <person name="Siervo M.A."/>
            <person name="de Moraes M.H."/>
            <person name="Cunha O.L."/>
            <person name="Mendonca-Neto R."/>
            <person name="Silva R."/>
            <person name="Teixeira S.M."/>
            <person name="Murta S.M."/>
            <person name="Sincero T.C."/>
            <person name="Mendes T.A."/>
            <person name="Urmenyi T.P."/>
            <person name="Silva V.G."/>
            <person name="da Rocha W.D."/>
            <person name="Andersson B."/>
            <person name="Romanha A.J."/>
            <person name="Steindel M."/>
            <person name="de Vasconcelos A.T."/>
            <person name="Grisard E.C."/>
        </authorList>
    </citation>
    <scope>NUCLEOTIDE SEQUENCE [LARGE SCALE GENOMIC DNA]</scope>
    <source>
        <strain evidence="4 5">SC58</strain>
    </source>
</reference>
<keyword evidence="5" id="KW-1185">Reference proteome</keyword>
<accession>A0A061J6K6</accession>
<name>A0A061J6K6_TRYRA</name>
<keyword evidence="3" id="KW-0653">Protein transport</keyword>
<dbReference type="Pfam" id="PF14938">
    <property type="entry name" value="SNAP"/>
    <property type="match status" value="1"/>
</dbReference>
<keyword evidence="2" id="KW-0813">Transport</keyword>
<dbReference type="GO" id="GO:0035494">
    <property type="term" value="P:SNARE complex disassembly"/>
    <property type="evidence" value="ECO:0007669"/>
    <property type="project" value="TreeGrafter"/>
</dbReference>
<protein>
    <submittedName>
        <fullName evidence="4">Soluble N-ethylmaleimide sensitive factor (NSF) attachment protein</fullName>
    </submittedName>
</protein>
<dbReference type="GO" id="GO:0005483">
    <property type="term" value="F:soluble NSF attachment protein activity"/>
    <property type="evidence" value="ECO:0007669"/>
    <property type="project" value="TreeGrafter"/>
</dbReference>
<evidence type="ECO:0000256" key="3">
    <source>
        <dbReference type="ARBA" id="ARBA00022927"/>
    </source>
</evidence>
<organism evidence="4 5">
    <name type="scientific">Trypanosoma rangeli SC58</name>
    <dbReference type="NCBI Taxonomy" id="429131"/>
    <lineage>
        <taxon>Eukaryota</taxon>
        <taxon>Discoba</taxon>
        <taxon>Euglenozoa</taxon>
        <taxon>Kinetoplastea</taxon>
        <taxon>Metakinetoplastina</taxon>
        <taxon>Trypanosomatida</taxon>
        <taxon>Trypanosomatidae</taxon>
        <taxon>Trypanosoma</taxon>
        <taxon>Herpetosoma</taxon>
    </lineage>
</organism>
<dbReference type="AlphaFoldDB" id="A0A061J6K6"/>
<dbReference type="EMBL" id="AUPL01001773">
    <property type="protein sequence ID" value="ESL10494.1"/>
    <property type="molecule type" value="Genomic_DNA"/>
</dbReference>